<dbReference type="OrthoDB" id="5862074at2"/>
<proteinExistence type="predicted"/>
<dbReference type="PANTHER" id="PTHR32305">
    <property type="match status" value="1"/>
</dbReference>
<protein>
    <submittedName>
        <fullName evidence="2">Sugar-binding protein</fullName>
    </submittedName>
</protein>
<evidence type="ECO:0000313" key="3">
    <source>
        <dbReference type="Proteomes" id="UP000195128"/>
    </source>
</evidence>
<comment type="caution">
    <text evidence="2">The sequence shown here is derived from an EMBL/GenBank/DDBJ whole genome shotgun (WGS) entry which is preliminary data.</text>
</comment>
<dbReference type="Proteomes" id="UP000195128">
    <property type="component" value="Unassembled WGS sequence"/>
</dbReference>
<name>A0A244ERI6_PSESX</name>
<dbReference type="InterPro" id="IPR022385">
    <property type="entry name" value="Rhs_assc_core"/>
</dbReference>
<gene>
    <name evidence="2" type="ORF">BW686_11825</name>
</gene>
<reference evidence="2 3" key="1">
    <citation type="submission" date="2017-01" db="EMBL/GenBank/DDBJ databases">
        <authorList>
            <person name="Mah S.A."/>
            <person name="Swanson W.J."/>
            <person name="Moy G.W."/>
            <person name="Vacquier V.D."/>
        </authorList>
    </citation>
    <scope>NUCLEOTIDE SEQUENCE [LARGE SCALE GENOMIC DNA]</scope>
    <source>
        <strain evidence="2">PDD-32b-74</strain>
    </source>
</reference>
<dbReference type="InterPro" id="IPR031325">
    <property type="entry name" value="RHS_repeat"/>
</dbReference>
<evidence type="ECO:0000256" key="1">
    <source>
        <dbReference type="SAM" id="MobiDB-lite"/>
    </source>
</evidence>
<dbReference type="NCBIfam" id="TIGR03696">
    <property type="entry name" value="Rhs_assc_core"/>
    <property type="match status" value="1"/>
</dbReference>
<evidence type="ECO:0000313" key="2">
    <source>
        <dbReference type="EMBL" id="OUM07094.1"/>
    </source>
</evidence>
<sequence>MAAPTSVSSNALNFMSCLKSGVDPRTGLYSVSITLPELQSNDLRGPGFNLGLSYSQLNPLDSGYGLGWNLQLSQYDPGKQILSLSTGETFRVDGTGSDNQLTMSEKKLDTFHFYKLDDTHYRVVHKSGLVEILEVHFSGTRSMAWPVQIIAPSGHAIRLTHKPYSSSQYILESITDDLGETLLKLTRNRATITLELHPYAGAGGTALATFVMSLSGSDNRVSRITLPTENDASWRFVYGLENDQLCIKGVDTPSGSHEDIYYHDTGHEFPTSAKRPPIPRVTRHIIDPGSRQARVDVRYTYKDSQQRSRNFLGAGLQIVWEDNGLDNLYKYLGTYDYTCTESLWVDDKAVRSIERTYNRFHLQTLEVTTQNNHQQTLQTSYNILEGEPYFRQPNDCQLPRTITRSWQLSEPGTPVRLRSETVSDTYDSQGNLLVHTRADGLEEVSSWYPASGDDGCPPDPEGFVSRLREKVIKPAASNQTGAPTLSTRYRYRQLPALQGSESHYWIVSDSETLVQIASQAGEAERELQQTRLEYFDRPAEPFLHGRTERNIQTLNGKSTTSHYAYSKITSQPSGVPVLQIEQTLSTDFDSETRKVTRQQSALTGHELLINQDGVETRYGYDALNRRTHETVAAGTAYEARREYRYTLCANVGEQAEQRVINARKITTRSLLDGMGRAIYEEQDHVDSAGVMTLRQIHAAYYNAWNTVEYETRFDWLDDQPRTETRRYRYDDWNQQYCVTTDDGVQTHQSLDPIGNDAHKAPIQTNWIQSSDPQPCISGRSETWLNLFGKPDRIASLDATGKELSKQVFLYDGLGRCTRQDDELEHSTLFSYDSWSRMISTTLPEGSTVKRDYALHSSSELPIKLEVVHADGKTTTLAGEQTFDGLGRLTQSKVGERIETLTYNAGDMQVKSRKTAKGDDISFTYNLALTDQIVSSTAPDEQADFDYDNTSARLTRAQNPQGKRAYEYDVHNRLRKETWEDQQGKTWHTSYQTSLQERPLKRTDLAEGDNTGVDTTYHYDAIGRVDSIDQGNVQTAIAYDSLGQLSEIITRDQAASTAVVARMEYDDQGQETLRTHTVDNQPERTLKQEWQLDGLLKSRHLEQAASSLLHEVFTYDKRGRLTGVNYTGSTRPVDALGRRIDKQVFSFDELDNMTTSLTEFADNTNERATFHYGHPDDPVRKDRCQLLSIEYVPSRTTPDPTFSYDRNGNQLNDESDNSLHYDSQSRLLRVDDVADRLISEYRYDGHDHLVTTRNDGETEVLRFYEGQRLSSSVQDDQRTQHLHLDEQPLAQQRVGDTGETLLLLTDANQSVIGEYQQDKLRAAVYSAYGERHSDDALRSAAAFNGEVRESPSGWYLLGNGYRAYNPSLMRFHSPDFLSPFGEGGVNPYAYCLGNPIALRDPTGHDASAQSGRLRRPDEGAQPAERSGGFDVLTWVFLALGVAATVYGAYATVASFGAAAPVTVPVTVMGITTTATTASAVATGLLATGTALSAVATGATAYGAAKGDETANMVGMIAGLATVPFDITGGIFRFAVRGAVKAAGNAAKTASMKSVFSDIHNSVDAPLNRVDSVVGATLEQSSKLYKNFMARPSPNWLQRKYRQIQRRLGTGPYDRSATAATSAPSWLARRSGVTTPIKEFGPNNFKVDLFIRG</sequence>
<dbReference type="Gene3D" id="2.180.10.10">
    <property type="entry name" value="RHS repeat-associated core"/>
    <property type="match status" value="2"/>
</dbReference>
<organism evidence="2 3">
    <name type="scientific">Pseudomonas syringae</name>
    <dbReference type="NCBI Taxonomy" id="317"/>
    <lineage>
        <taxon>Bacteria</taxon>
        <taxon>Pseudomonadati</taxon>
        <taxon>Pseudomonadota</taxon>
        <taxon>Gammaproteobacteria</taxon>
        <taxon>Pseudomonadales</taxon>
        <taxon>Pseudomonadaceae</taxon>
        <taxon>Pseudomonas</taxon>
    </lineage>
</organism>
<dbReference type="EMBL" id="MTSA01000008">
    <property type="protein sequence ID" value="OUM07094.1"/>
    <property type="molecule type" value="Genomic_DNA"/>
</dbReference>
<dbReference type="Pfam" id="PF05593">
    <property type="entry name" value="RHS_repeat"/>
    <property type="match status" value="1"/>
</dbReference>
<feature type="region of interest" description="Disordered" evidence="1">
    <location>
        <begin position="1402"/>
        <end position="1423"/>
    </location>
</feature>
<dbReference type="NCBIfam" id="TIGR01643">
    <property type="entry name" value="YD_repeat_2x"/>
    <property type="match status" value="1"/>
</dbReference>
<dbReference type="InterPro" id="IPR050708">
    <property type="entry name" value="T6SS_VgrG/RHS"/>
</dbReference>
<dbReference type="InterPro" id="IPR006530">
    <property type="entry name" value="YD"/>
</dbReference>
<dbReference type="PANTHER" id="PTHR32305:SF15">
    <property type="entry name" value="PROTEIN RHSA-RELATED"/>
    <property type="match status" value="1"/>
</dbReference>
<accession>A0A244ERI6</accession>